<reference evidence="3" key="1">
    <citation type="submission" date="2023-02" db="EMBL/GenBank/DDBJ databases">
        <title>Kitasatospora phosalacinea NBRC 14362.</title>
        <authorList>
            <person name="Ichikawa N."/>
            <person name="Sato H."/>
            <person name="Tonouchi N."/>
        </authorList>
    </citation>
    <scope>NUCLEOTIDE SEQUENCE</scope>
    <source>
        <strain evidence="3">NBRC 14362</strain>
    </source>
</reference>
<keyword evidence="2" id="KW-1133">Transmembrane helix</keyword>
<keyword evidence="2" id="KW-0812">Transmembrane</keyword>
<feature type="region of interest" description="Disordered" evidence="1">
    <location>
        <begin position="58"/>
        <end position="92"/>
    </location>
</feature>
<evidence type="ECO:0000256" key="2">
    <source>
        <dbReference type="SAM" id="Phobius"/>
    </source>
</evidence>
<dbReference type="OrthoDB" id="4332590at2"/>
<proteinExistence type="predicted"/>
<dbReference type="RefSeq" id="WP_033251361.1">
    <property type="nucleotide sequence ID" value="NZ_BSRX01000009.1"/>
</dbReference>
<organism evidence="3 4">
    <name type="scientific">Kitasatospora phosalacinea</name>
    <dbReference type="NCBI Taxonomy" id="2065"/>
    <lineage>
        <taxon>Bacteria</taxon>
        <taxon>Bacillati</taxon>
        <taxon>Actinomycetota</taxon>
        <taxon>Actinomycetes</taxon>
        <taxon>Kitasatosporales</taxon>
        <taxon>Streptomycetaceae</taxon>
        <taxon>Kitasatospora</taxon>
    </lineage>
</organism>
<dbReference type="EMBL" id="BSRX01000009">
    <property type="protein sequence ID" value="GLW53992.1"/>
    <property type="molecule type" value="Genomic_DNA"/>
</dbReference>
<keyword evidence="2" id="KW-0472">Membrane</keyword>
<feature type="transmembrane region" description="Helical" evidence="2">
    <location>
        <begin position="6"/>
        <end position="25"/>
    </location>
</feature>
<dbReference type="Proteomes" id="UP001165143">
    <property type="component" value="Unassembled WGS sequence"/>
</dbReference>
<evidence type="ECO:0000313" key="3">
    <source>
        <dbReference type="EMBL" id="GLW53992.1"/>
    </source>
</evidence>
<gene>
    <name evidence="3" type="ORF">Kpho01_20030</name>
</gene>
<protein>
    <submittedName>
        <fullName evidence="3">Uncharacterized protein</fullName>
    </submittedName>
</protein>
<dbReference type="AlphaFoldDB" id="A0A9W6PFJ8"/>
<comment type="caution">
    <text evidence="3">The sequence shown here is derived from an EMBL/GenBank/DDBJ whole genome shotgun (WGS) entry which is preliminary data.</text>
</comment>
<evidence type="ECO:0000256" key="1">
    <source>
        <dbReference type="SAM" id="MobiDB-lite"/>
    </source>
</evidence>
<accession>A0A9W6PFJ8</accession>
<evidence type="ECO:0000313" key="4">
    <source>
        <dbReference type="Proteomes" id="UP001165143"/>
    </source>
</evidence>
<sequence>MYDTTAWASLAFIPLLLAGLAAWILSGATDLPTGRHRAGDRPLDPYVIELVGQRRARWDSDERAVPTSATPPPPRPATFITEPKSTRSAEDDHTRRAVAARVDRLEGRAVGVPDTPTMELRLLPCATTRVVPRWVARFEAQQQAQRRRALEAAATGRPDTGYTYPGAHTLMGVPA</sequence>
<name>A0A9W6PFJ8_9ACTN</name>